<name>A0A086PVE4_TOXGO</name>
<organism evidence="2 3">
    <name type="scientific">Toxoplasma gondii MAS</name>
    <dbReference type="NCBI Taxonomy" id="943118"/>
    <lineage>
        <taxon>Eukaryota</taxon>
        <taxon>Sar</taxon>
        <taxon>Alveolata</taxon>
        <taxon>Apicomplexa</taxon>
        <taxon>Conoidasida</taxon>
        <taxon>Coccidia</taxon>
        <taxon>Eucoccidiorida</taxon>
        <taxon>Eimeriorina</taxon>
        <taxon>Sarcocystidae</taxon>
        <taxon>Toxoplasma</taxon>
    </lineage>
</organism>
<gene>
    <name evidence="2" type="ORF">TGMAS_300240B</name>
</gene>
<keyword evidence="1" id="KW-0472">Membrane</keyword>
<feature type="non-terminal residue" evidence="2">
    <location>
        <position position="1"/>
    </location>
</feature>
<comment type="caution">
    <text evidence="2">The sequence shown here is derived from an EMBL/GenBank/DDBJ whole genome shotgun (WGS) entry which is preliminary data.</text>
</comment>
<dbReference type="Proteomes" id="UP000028821">
    <property type="component" value="Unassembled WGS sequence"/>
</dbReference>
<keyword evidence="1" id="KW-1133">Transmembrane helix</keyword>
<keyword evidence="1" id="KW-0812">Transmembrane</keyword>
<proteinExistence type="predicted"/>
<accession>A0A086PVE4</accession>
<evidence type="ECO:0000313" key="3">
    <source>
        <dbReference type="Proteomes" id="UP000028821"/>
    </source>
</evidence>
<evidence type="ECO:0000256" key="1">
    <source>
        <dbReference type="SAM" id="Phobius"/>
    </source>
</evidence>
<evidence type="ECO:0000313" key="2">
    <source>
        <dbReference type="EMBL" id="KFH04326.1"/>
    </source>
</evidence>
<protein>
    <submittedName>
        <fullName evidence="2">Syntaxin 6, n-terminal protein</fullName>
    </submittedName>
</protein>
<reference evidence="2 3" key="1">
    <citation type="submission" date="2014-04" db="EMBL/GenBank/DDBJ databases">
        <authorList>
            <person name="Sibley D."/>
            <person name="Venepally P."/>
            <person name="Karamycheva S."/>
            <person name="Hadjithomas M."/>
            <person name="Khan A."/>
            <person name="Brunk B."/>
            <person name="Roos D."/>
            <person name="Caler E."/>
            <person name="Lorenzi H."/>
        </authorList>
    </citation>
    <scope>NUCLEOTIDE SEQUENCE [LARGE SCALE GENOMIC DNA]</scope>
    <source>
        <strain evidence="2 3">MAS</strain>
    </source>
</reference>
<dbReference type="EMBL" id="AEXC02002546">
    <property type="protein sequence ID" value="KFH04326.1"/>
    <property type="molecule type" value="Genomic_DNA"/>
</dbReference>
<feature type="transmembrane region" description="Helical" evidence="1">
    <location>
        <begin position="6"/>
        <end position="23"/>
    </location>
</feature>
<sequence length="24" mass="2817">MRQLCLILWLSCIALLLFLLLIIT</sequence>
<dbReference type="VEuPathDB" id="ToxoDB:TGMAS_300240B"/>
<dbReference type="AlphaFoldDB" id="A0A086PVE4"/>